<accession>X1DR03</accession>
<evidence type="ECO:0000313" key="1">
    <source>
        <dbReference type="EMBL" id="GAG98846.1"/>
    </source>
</evidence>
<dbReference type="AlphaFoldDB" id="X1DR03"/>
<protein>
    <submittedName>
        <fullName evidence="1">Uncharacterized protein</fullName>
    </submittedName>
</protein>
<organism evidence="1">
    <name type="scientific">marine sediment metagenome</name>
    <dbReference type="NCBI Taxonomy" id="412755"/>
    <lineage>
        <taxon>unclassified sequences</taxon>
        <taxon>metagenomes</taxon>
        <taxon>ecological metagenomes</taxon>
    </lineage>
</organism>
<comment type="caution">
    <text evidence="1">The sequence shown here is derived from an EMBL/GenBank/DDBJ whole genome shotgun (WGS) entry which is preliminary data.</text>
</comment>
<proteinExistence type="predicted"/>
<gene>
    <name evidence="1" type="ORF">S01H4_37263</name>
</gene>
<reference evidence="1" key="1">
    <citation type="journal article" date="2014" name="Front. Microbiol.">
        <title>High frequency of phylogenetically diverse reductive dehalogenase-homologous genes in deep subseafloor sedimentary metagenomes.</title>
        <authorList>
            <person name="Kawai M."/>
            <person name="Futagami T."/>
            <person name="Toyoda A."/>
            <person name="Takaki Y."/>
            <person name="Nishi S."/>
            <person name="Hori S."/>
            <person name="Arai W."/>
            <person name="Tsubouchi T."/>
            <person name="Morono Y."/>
            <person name="Uchiyama I."/>
            <person name="Ito T."/>
            <person name="Fujiyama A."/>
            <person name="Inagaki F."/>
            <person name="Takami H."/>
        </authorList>
    </citation>
    <scope>NUCLEOTIDE SEQUENCE</scope>
    <source>
        <strain evidence="1">Expedition CK06-06</strain>
    </source>
</reference>
<name>X1DR03_9ZZZZ</name>
<dbReference type="EMBL" id="BART01019999">
    <property type="protein sequence ID" value="GAG98846.1"/>
    <property type="molecule type" value="Genomic_DNA"/>
</dbReference>
<sequence length="71" mass="8136">INNHPDIYQIRRDLNFFAIKEELGTLFQKNLFFSCKKTLKNAGEVSYTSSLNQLLFNQSKVSLQTSGILPI</sequence>
<feature type="non-terminal residue" evidence="1">
    <location>
        <position position="1"/>
    </location>
</feature>